<dbReference type="InterPro" id="IPR030389">
    <property type="entry name" value="G_FEOB_dom"/>
</dbReference>
<keyword evidence="16" id="KW-1185">Reference proteome</keyword>
<feature type="transmembrane region" description="Helical" evidence="13">
    <location>
        <begin position="311"/>
        <end position="331"/>
    </location>
</feature>
<feature type="transmembrane region" description="Helical" evidence="13">
    <location>
        <begin position="458"/>
        <end position="478"/>
    </location>
</feature>
<evidence type="ECO:0000256" key="12">
    <source>
        <dbReference type="NCBIfam" id="TIGR00437"/>
    </source>
</evidence>
<organism evidence="15 16">
    <name type="scientific">Wohlfahrtiimonas larvae</name>
    <dbReference type="NCBI Taxonomy" id="1157986"/>
    <lineage>
        <taxon>Bacteria</taxon>
        <taxon>Pseudomonadati</taxon>
        <taxon>Pseudomonadota</taxon>
        <taxon>Gammaproteobacteria</taxon>
        <taxon>Cardiobacteriales</taxon>
        <taxon>Ignatzschineriaceae</taxon>
        <taxon>Wohlfahrtiimonas</taxon>
    </lineage>
</organism>
<dbReference type="SUPFAM" id="SSF52540">
    <property type="entry name" value="P-loop containing nucleoside triphosphate hydrolases"/>
    <property type="match status" value="1"/>
</dbReference>
<keyword evidence="5 13" id="KW-0812">Transmembrane</keyword>
<feature type="transmembrane region" description="Helical" evidence="13">
    <location>
        <begin position="516"/>
        <end position="534"/>
    </location>
</feature>
<feature type="transmembrane region" description="Helical" evidence="13">
    <location>
        <begin position="283"/>
        <end position="305"/>
    </location>
</feature>
<gene>
    <name evidence="15" type="primary">feoB</name>
    <name evidence="15" type="ORF">GCM10023338_14650</name>
</gene>
<evidence type="ECO:0000256" key="4">
    <source>
        <dbReference type="ARBA" id="ARBA00022496"/>
    </source>
</evidence>
<evidence type="ECO:0000256" key="10">
    <source>
        <dbReference type="ARBA" id="ARBA00023134"/>
    </source>
</evidence>
<dbReference type="InterPro" id="IPR050860">
    <property type="entry name" value="FeoB_GTPase"/>
</dbReference>
<dbReference type="CDD" id="cd01879">
    <property type="entry name" value="FeoB"/>
    <property type="match status" value="1"/>
</dbReference>
<dbReference type="PANTHER" id="PTHR43185">
    <property type="entry name" value="FERROUS IRON TRANSPORT PROTEIN B"/>
    <property type="match status" value="1"/>
</dbReference>
<keyword evidence="9" id="KW-0406">Ion transport</keyword>
<dbReference type="PROSITE" id="PS51711">
    <property type="entry name" value="G_FEOB"/>
    <property type="match status" value="1"/>
</dbReference>
<reference evidence="16" key="1">
    <citation type="journal article" date="2019" name="Int. J. Syst. Evol. Microbiol.">
        <title>The Global Catalogue of Microorganisms (GCM) 10K type strain sequencing project: providing services to taxonomists for standard genome sequencing and annotation.</title>
        <authorList>
            <consortium name="The Broad Institute Genomics Platform"/>
            <consortium name="The Broad Institute Genome Sequencing Center for Infectious Disease"/>
            <person name="Wu L."/>
            <person name="Ma J."/>
        </authorList>
    </citation>
    <scope>NUCLEOTIDE SEQUENCE [LARGE SCALE GENOMIC DNA]</scope>
    <source>
        <strain evidence="16">JCM 18424</strain>
    </source>
</reference>
<evidence type="ECO:0000256" key="8">
    <source>
        <dbReference type="ARBA" id="ARBA00023004"/>
    </source>
</evidence>
<dbReference type="RefSeq" id="WP_077925547.1">
    <property type="nucleotide sequence ID" value="NZ_BAABKE010000004.1"/>
</dbReference>
<dbReference type="Pfam" id="PF07670">
    <property type="entry name" value="Gate"/>
    <property type="match status" value="2"/>
</dbReference>
<dbReference type="InterPro" id="IPR027417">
    <property type="entry name" value="P-loop_NTPase"/>
</dbReference>
<keyword evidence="8 13" id="KW-0408">Iron</keyword>
<dbReference type="PANTHER" id="PTHR43185:SF1">
    <property type="entry name" value="FE(2+) TRANSPORTER FEOB"/>
    <property type="match status" value="1"/>
</dbReference>
<evidence type="ECO:0000313" key="16">
    <source>
        <dbReference type="Proteomes" id="UP001500631"/>
    </source>
</evidence>
<keyword evidence="11 13" id="KW-0472">Membrane</keyword>
<dbReference type="InterPro" id="IPR005225">
    <property type="entry name" value="Small_GTP-bd"/>
</dbReference>
<dbReference type="NCBIfam" id="NF007105">
    <property type="entry name" value="PRK09554.1"/>
    <property type="match status" value="1"/>
</dbReference>
<dbReference type="EMBL" id="BAABKE010000004">
    <property type="protein sequence ID" value="GAA5100192.1"/>
    <property type="molecule type" value="Genomic_DNA"/>
</dbReference>
<keyword evidence="6" id="KW-0547">Nucleotide-binding</keyword>
<feature type="domain" description="FeoB-type G" evidence="14">
    <location>
        <begin position="3"/>
        <end position="169"/>
    </location>
</feature>
<dbReference type="Pfam" id="PF07664">
    <property type="entry name" value="FeoB_C"/>
    <property type="match status" value="1"/>
</dbReference>
<protein>
    <recommendedName>
        <fullName evidence="12 13">Ferrous iron transport protein B</fullName>
    </recommendedName>
</protein>
<dbReference type="InterPro" id="IPR011640">
    <property type="entry name" value="Fe2_transport_prot_B_C"/>
</dbReference>
<dbReference type="NCBIfam" id="TIGR00231">
    <property type="entry name" value="small_GTP"/>
    <property type="match status" value="1"/>
</dbReference>
<comment type="subcellular location">
    <subcellularLocation>
        <location evidence="13">Cell inner membrane</location>
        <topology evidence="13">Multi-pass membrane protein</topology>
    </subcellularLocation>
    <subcellularLocation>
        <location evidence="1">Cell membrane</location>
        <topology evidence="1">Multi-pass membrane protein</topology>
    </subcellularLocation>
</comment>
<feature type="transmembrane region" description="Helical" evidence="13">
    <location>
        <begin position="733"/>
        <end position="751"/>
    </location>
</feature>
<keyword evidence="10 13" id="KW-0342">GTP-binding</keyword>
<sequence length="782" mass="86045">MQTKTIALLGNPNCGKTTLFNALTGSNQKVANWPGVTVDKKTGKFIIEDKTIEVVDLPGTYSFENSFTNTSQDELIVRHYLLDNNDSIIVNVIDASNLQRCLYLTFQLLDLKRPMIIVLNMMDVAKLEGYEIYHALLQETLHCPVVAISASKNEGIQELKKVIAAYDSKLYLDHQPHKTLDPVITNIIETQLETVSKHSILNHMNNWLLIEAIKGDYISDKFTPADLAALETSRNKIAQLADGELDIALASSRYEAIDQLAKEVIKTVGIASSQLTYKIDRWALGKITGIPIFLLVMFLMFAIAINIGSAFIDFFDILFGAIFVDGLAHLLSSINAPEWLTTFLASGIGEGIKTVATFIPVLAMMFLCLSVLEDSGYMARAAMVVDRGMRSIGLPGKAFVPMLVGFGCNIPAIMGTRTLENHRDRLMSIMMIPFMSCGARLPVYALFAAIFFPDNVGLIVYLLYLLGIIVAILTGFALKFSILKGPNTPFIMELPAYHLPTLKGTLLSTWERLKSFIYKAGKAIILVVAILGILNNIGTDGSFGNADTDKSVLSSIGKTITPAFEPMGITKENWPATVGVFTGIFAKESVIGTLNALYSEGSKDEDFNFWDKVKEAFATIPENLAQIPTLLIDPLKINEQTADGDISAVQEANEVDDITVTKIQNYFTSDAAVISYLIFILLYTPCVAALGSVYREAGTKWTILVASWTFIIGWILATAYYQAYLLTLGSSTAIIWLIVLGLALLGLFMLLRWMGKVDIFSQSQTIIAQSHVKNKSDKHCCQ</sequence>
<keyword evidence="2 13" id="KW-0813">Transport</keyword>
<dbReference type="PRINTS" id="PR00326">
    <property type="entry name" value="GTP1OBG"/>
</dbReference>
<comment type="similarity">
    <text evidence="13">Belongs to the TRAFAC class TrmE-Era-EngA-EngB-Septin-like GTPase superfamily. FeoB GTPase (TC 9.A.8) family.</text>
</comment>
<evidence type="ECO:0000256" key="2">
    <source>
        <dbReference type="ARBA" id="ARBA00022448"/>
    </source>
</evidence>
<keyword evidence="4 13" id="KW-0410">Iron transport</keyword>
<evidence type="ECO:0000256" key="13">
    <source>
        <dbReference type="RuleBase" id="RU362098"/>
    </source>
</evidence>
<feature type="transmembrane region" description="Helical" evidence="13">
    <location>
        <begin position="426"/>
        <end position="452"/>
    </location>
</feature>
<dbReference type="Pfam" id="PF02421">
    <property type="entry name" value="FeoB_N"/>
    <property type="match status" value="1"/>
</dbReference>
<proteinExistence type="inferred from homology"/>
<evidence type="ECO:0000256" key="11">
    <source>
        <dbReference type="ARBA" id="ARBA00023136"/>
    </source>
</evidence>
<dbReference type="InterPro" id="IPR006073">
    <property type="entry name" value="GTP-bd"/>
</dbReference>
<comment type="caution">
    <text evidence="15">The sequence shown here is derived from an EMBL/GenBank/DDBJ whole genome shotgun (WGS) entry which is preliminary data.</text>
</comment>
<evidence type="ECO:0000256" key="1">
    <source>
        <dbReference type="ARBA" id="ARBA00004651"/>
    </source>
</evidence>
<comment type="function">
    <text evidence="13">Probable transporter of a GTP-driven Fe(2+) uptake system.</text>
</comment>
<feature type="transmembrane region" description="Helical" evidence="13">
    <location>
        <begin position="701"/>
        <end position="721"/>
    </location>
</feature>
<dbReference type="Gene3D" id="1.10.287.1770">
    <property type="match status" value="1"/>
</dbReference>
<keyword evidence="7 13" id="KW-1133">Transmembrane helix</keyword>
<evidence type="ECO:0000256" key="3">
    <source>
        <dbReference type="ARBA" id="ARBA00022475"/>
    </source>
</evidence>
<dbReference type="Gene3D" id="3.40.50.300">
    <property type="entry name" value="P-loop containing nucleotide triphosphate hydrolases"/>
    <property type="match status" value="1"/>
</dbReference>
<evidence type="ECO:0000256" key="9">
    <source>
        <dbReference type="ARBA" id="ARBA00023065"/>
    </source>
</evidence>
<dbReference type="Pfam" id="PF17910">
    <property type="entry name" value="FeoB_Cyto"/>
    <property type="match status" value="1"/>
</dbReference>
<feature type="transmembrane region" description="Helical" evidence="13">
    <location>
        <begin position="352"/>
        <end position="372"/>
    </location>
</feature>
<dbReference type="InterPro" id="IPR011642">
    <property type="entry name" value="Gate_dom"/>
</dbReference>
<feature type="transmembrane region" description="Helical" evidence="13">
    <location>
        <begin position="673"/>
        <end position="694"/>
    </location>
</feature>
<evidence type="ECO:0000256" key="5">
    <source>
        <dbReference type="ARBA" id="ARBA00022692"/>
    </source>
</evidence>
<evidence type="ECO:0000256" key="7">
    <source>
        <dbReference type="ARBA" id="ARBA00022989"/>
    </source>
</evidence>
<keyword evidence="3" id="KW-1003">Cell membrane</keyword>
<dbReference type="NCBIfam" id="TIGR00437">
    <property type="entry name" value="feoB"/>
    <property type="match status" value="1"/>
</dbReference>
<name>A0ABP9MQE2_9GAMM</name>
<evidence type="ECO:0000256" key="6">
    <source>
        <dbReference type="ARBA" id="ARBA00022741"/>
    </source>
</evidence>
<dbReference type="Proteomes" id="UP001500631">
    <property type="component" value="Unassembled WGS sequence"/>
</dbReference>
<accession>A0ABP9MQE2</accession>
<feature type="transmembrane region" description="Helical" evidence="13">
    <location>
        <begin position="392"/>
        <end position="414"/>
    </location>
</feature>
<evidence type="ECO:0000313" key="15">
    <source>
        <dbReference type="EMBL" id="GAA5100192.1"/>
    </source>
</evidence>
<dbReference type="InterPro" id="IPR041069">
    <property type="entry name" value="FeoB_Cyto"/>
</dbReference>
<evidence type="ECO:0000259" key="14">
    <source>
        <dbReference type="PROSITE" id="PS51711"/>
    </source>
</evidence>
<dbReference type="InterPro" id="IPR003373">
    <property type="entry name" value="Fe2_transport_prot-B"/>
</dbReference>